<dbReference type="RefSeq" id="XP_041404682.1">
    <property type="nucleotide sequence ID" value="XM_041548748.1"/>
</dbReference>
<evidence type="ECO:0000313" key="2">
    <source>
        <dbReference type="Proteomes" id="UP000644660"/>
    </source>
</evidence>
<dbReference type="GeneID" id="64855777"/>
<organism evidence="1 2">
    <name type="scientific">Maudiozyma barnettii</name>
    <dbReference type="NCBI Taxonomy" id="61262"/>
    <lineage>
        <taxon>Eukaryota</taxon>
        <taxon>Fungi</taxon>
        <taxon>Dikarya</taxon>
        <taxon>Ascomycota</taxon>
        <taxon>Saccharomycotina</taxon>
        <taxon>Saccharomycetes</taxon>
        <taxon>Saccharomycetales</taxon>
        <taxon>Saccharomycetaceae</taxon>
        <taxon>Maudiozyma</taxon>
    </lineage>
</organism>
<dbReference type="Proteomes" id="UP000644660">
    <property type="component" value="Unassembled WGS sequence"/>
</dbReference>
<name>A0A8H2VCB5_9SACH</name>
<gene>
    <name evidence="1" type="ORF">KABA2_02S01078</name>
</gene>
<reference evidence="1 2" key="1">
    <citation type="submission" date="2020-05" db="EMBL/GenBank/DDBJ databases">
        <authorList>
            <person name="Casaregola S."/>
            <person name="Devillers H."/>
            <person name="Grondin C."/>
        </authorList>
    </citation>
    <scope>NUCLEOTIDE SEQUENCE [LARGE SCALE GENOMIC DNA]</scope>
    <source>
        <strain evidence="1 2">CLIB 1767</strain>
    </source>
</reference>
<dbReference type="OrthoDB" id="3976101at2759"/>
<evidence type="ECO:0000313" key="1">
    <source>
        <dbReference type="EMBL" id="CAB4252644.1"/>
    </source>
</evidence>
<comment type="caution">
    <text evidence="1">The sequence shown here is derived from an EMBL/GenBank/DDBJ whole genome shotgun (WGS) entry which is preliminary data.</text>
</comment>
<sequence>MSTFDISETDNFLTVWSNVSYFLNQNELLNLALVSKKLYDKIALPKLYNKIHITKNPILRVEGCYLDCNTTYISGYRSIQKTNDQNDLFLFDRIEQFISVLEKHSHLVKEFILDDSIFTDISGTQQLVSQLISIISNIQTIEKILIRDPMVSSKFTEKKHLIESLKYLELYNFMFFEGDSIASDVTSMKINIDSSFDPTIIIDDSLMNILINQLDTLEILLTDEHLNFMEILELLNRNKVLFKNVRALKFSFTHFQDDTSGKLIYDYFSQTFEINNIEKLEINFCCHIEYCNCIDNFLELLAPQMEKLNKIALADSLYQNKGDNTLQEHFDASVGKFLLCLPNYETQLKELCIRHDPPLNGLGTDTVEGNYYRRRKFYEEILPNFKSLEKLIVPRMLQSISLYEIIVCDLLWNGCTCSHCKKYLPYFDEYLMNHQYYSRETGSYEDIIPPVMFGYVGDMLDQRNRYEIDWDLNCFKYNPVNIYWNFHGYEQIHHFHNYKCNFDENIFHALLVCVAHFFNGYMDHLVAFLPSLKVAMLSGFYYTIADKELYLYNGIQRRYKCIYDQ</sequence>
<keyword evidence="2" id="KW-1185">Reference proteome</keyword>
<accession>A0A8H2VCB5</accession>
<dbReference type="EMBL" id="CAEFZW010000002">
    <property type="protein sequence ID" value="CAB4252644.1"/>
    <property type="molecule type" value="Genomic_DNA"/>
</dbReference>
<proteinExistence type="predicted"/>
<protein>
    <submittedName>
        <fullName evidence="1">Similar to Saccharomyces cerevisiae YMR258C ROY1 GTPase inhibitor with similarity to F-box proteins</fullName>
    </submittedName>
</protein>
<dbReference type="AlphaFoldDB" id="A0A8H2VCB5"/>